<evidence type="ECO:0000259" key="2">
    <source>
        <dbReference type="SMART" id="SM00287"/>
    </source>
</evidence>
<accession>A0A975ERJ4</accession>
<dbReference type="Gene3D" id="2.30.30.40">
    <property type="entry name" value="SH3 Domains"/>
    <property type="match status" value="1"/>
</dbReference>
<evidence type="ECO:0000313" key="3">
    <source>
        <dbReference type="EMBL" id="QTN37036.1"/>
    </source>
</evidence>
<evidence type="ECO:0000256" key="1">
    <source>
        <dbReference type="SAM" id="SignalP"/>
    </source>
</evidence>
<dbReference type="RefSeq" id="WP_209357731.1">
    <property type="nucleotide sequence ID" value="NZ_CP060010.1"/>
</dbReference>
<dbReference type="InterPro" id="IPR003646">
    <property type="entry name" value="SH3-like_bac-type"/>
</dbReference>
<evidence type="ECO:0000313" key="4">
    <source>
        <dbReference type="Proteomes" id="UP000665026"/>
    </source>
</evidence>
<dbReference type="AlphaFoldDB" id="A0A975ERJ4"/>
<dbReference type="SMART" id="SM00287">
    <property type="entry name" value="SH3b"/>
    <property type="match status" value="1"/>
</dbReference>
<reference evidence="3" key="1">
    <citation type="submission" date="2020-07" db="EMBL/GenBank/DDBJ databases">
        <title>Genome sequences of bacteria associated with the marine, planktonic diatom Thalassiosira profunda strain ECT2AJA-044.</title>
        <authorList>
            <person name="Gargas C.B."/>
            <person name="Roberts W.R."/>
            <person name="Alverson A.J."/>
        </authorList>
    </citation>
    <scope>NUCLEOTIDE SEQUENCE</scope>
    <source>
        <strain evidence="3">ECT2AJA-044</strain>
    </source>
</reference>
<proteinExistence type="predicted"/>
<dbReference type="KEGG" id="cact:HZ995_05890"/>
<dbReference type="Pfam" id="PF08239">
    <property type="entry name" value="SH3_3"/>
    <property type="match status" value="1"/>
</dbReference>
<dbReference type="Proteomes" id="UP000665026">
    <property type="component" value="Chromosome"/>
</dbReference>
<name>A0A975ERJ4_9RHOB</name>
<gene>
    <name evidence="3" type="ORF">HZ995_05890</name>
</gene>
<protein>
    <submittedName>
        <fullName evidence="3">SH3 domain-containing protein</fullName>
    </submittedName>
</protein>
<feature type="signal peptide" evidence="1">
    <location>
        <begin position="1"/>
        <end position="17"/>
    </location>
</feature>
<feature type="domain" description="SH3b" evidence="2">
    <location>
        <begin position="29"/>
        <end position="95"/>
    </location>
</feature>
<dbReference type="EMBL" id="CP060010">
    <property type="protein sequence ID" value="QTN37036.1"/>
    <property type="molecule type" value="Genomic_DNA"/>
</dbReference>
<keyword evidence="1" id="KW-0732">Signal</keyword>
<organism evidence="3 4">
    <name type="scientific">Cognatishimia activa</name>
    <dbReference type="NCBI Taxonomy" id="1715691"/>
    <lineage>
        <taxon>Bacteria</taxon>
        <taxon>Pseudomonadati</taxon>
        <taxon>Pseudomonadota</taxon>
        <taxon>Alphaproteobacteria</taxon>
        <taxon>Rhodobacterales</taxon>
        <taxon>Paracoccaceae</taxon>
        <taxon>Cognatishimia</taxon>
    </lineage>
</organism>
<sequence length="208" mass="21750">MKHVLAVLLLTPSLGLADGHLPPNVPSLADVTGVASNDSLNVRVDPHHSTDIVGTLDHNATDVEIVDHSSDGRWALVNSGEVSGWVRNKFLTQTSDAPWHEFETPLACVGTEPFWFFGLSGGASVATFEAIDVAPTAFAVDWTSGLVARPTREIGLGAGSSDAGFSALIEEGACSDGMSDRSFALTLRLFIHQDGATAGYGGCCSLDP</sequence>
<feature type="chain" id="PRO_5036963891" evidence="1">
    <location>
        <begin position="18"/>
        <end position="208"/>
    </location>
</feature>